<sequence>MLLENGGDPNLANEDGSTPLHIICKREKYFDDGLTEFFFKINKEVNQLVQSRRVSIRIRAGHRRVSRKEKGIQADLRRRLVDEWWRYDDGGAFAADANKHSIGSGPTRLSELVCLLQPRQAEKLVICMQYYDCNRRRSSDEIMTRGFSRRWALEPFWELTGYRLPILCCEMIVKNLKNDDLGRVCLSAKY</sequence>
<gene>
    <name evidence="1" type="ORF">TKK_009842</name>
</gene>
<evidence type="ECO:0000313" key="2">
    <source>
        <dbReference type="Proteomes" id="UP001627154"/>
    </source>
</evidence>
<dbReference type="Proteomes" id="UP001627154">
    <property type="component" value="Unassembled WGS sequence"/>
</dbReference>
<dbReference type="EMBL" id="JBJJXI010000074">
    <property type="protein sequence ID" value="KAL3395960.1"/>
    <property type="molecule type" value="Genomic_DNA"/>
</dbReference>
<reference evidence="1 2" key="1">
    <citation type="journal article" date="2024" name="bioRxiv">
        <title>A reference genome for Trichogramma kaykai: A tiny desert-dwelling parasitoid wasp with competing sex-ratio distorters.</title>
        <authorList>
            <person name="Culotta J."/>
            <person name="Lindsey A.R."/>
        </authorList>
    </citation>
    <scope>NUCLEOTIDE SEQUENCE [LARGE SCALE GENOMIC DNA]</scope>
    <source>
        <strain evidence="1 2">KSX58</strain>
    </source>
</reference>
<comment type="caution">
    <text evidence="1">The sequence shown here is derived from an EMBL/GenBank/DDBJ whole genome shotgun (WGS) entry which is preliminary data.</text>
</comment>
<keyword evidence="2" id="KW-1185">Reference proteome</keyword>
<evidence type="ECO:0000313" key="1">
    <source>
        <dbReference type="EMBL" id="KAL3395960.1"/>
    </source>
</evidence>
<name>A0ABD2WSX5_9HYME</name>
<dbReference type="AlphaFoldDB" id="A0ABD2WSX5"/>
<dbReference type="InterPro" id="IPR036770">
    <property type="entry name" value="Ankyrin_rpt-contain_sf"/>
</dbReference>
<accession>A0ABD2WSX5</accession>
<protein>
    <submittedName>
        <fullName evidence="1">Uncharacterized protein</fullName>
    </submittedName>
</protein>
<dbReference type="Gene3D" id="1.25.40.20">
    <property type="entry name" value="Ankyrin repeat-containing domain"/>
    <property type="match status" value="1"/>
</dbReference>
<organism evidence="1 2">
    <name type="scientific">Trichogramma kaykai</name>
    <dbReference type="NCBI Taxonomy" id="54128"/>
    <lineage>
        <taxon>Eukaryota</taxon>
        <taxon>Metazoa</taxon>
        <taxon>Ecdysozoa</taxon>
        <taxon>Arthropoda</taxon>
        <taxon>Hexapoda</taxon>
        <taxon>Insecta</taxon>
        <taxon>Pterygota</taxon>
        <taxon>Neoptera</taxon>
        <taxon>Endopterygota</taxon>
        <taxon>Hymenoptera</taxon>
        <taxon>Apocrita</taxon>
        <taxon>Proctotrupomorpha</taxon>
        <taxon>Chalcidoidea</taxon>
        <taxon>Trichogrammatidae</taxon>
        <taxon>Trichogramma</taxon>
    </lineage>
</organism>
<proteinExistence type="predicted"/>